<gene>
    <name evidence="1" type="ORF">V1I91_04460</name>
</gene>
<sequence length="70" mass="8375">MTDNIRKLFKQMDESTREEALLCLKDEFKLRSRKGIKYEWIIGGRIPEAYQERTVALFQNLLRKQEVNAN</sequence>
<dbReference type="Proteomes" id="UP001356308">
    <property type="component" value="Unassembled WGS sequence"/>
</dbReference>
<evidence type="ECO:0000313" key="2">
    <source>
        <dbReference type="Proteomes" id="UP001356308"/>
    </source>
</evidence>
<organism evidence="1 2">
    <name type="scientific">Maribacter cobaltidurans</name>
    <dbReference type="NCBI Taxonomy" id="1178778"/>
    <lineage>
        <taxon>Bacteria</taxon>
        <taxon>Pseudomonadati</taxon>
        <taxon>Bacteroidota</taxon>
        <taxon>Flavobacteriia</taxon>
        <taxon>Flavobacteriales</taxon>
        <taxon>Flavobacteriaceae</taxon>
        <taxon>Maribacter</taxon>
    </lineage>
</organism>
<protein>
    <submittedName>
        <fullName evidence="1">Uncharacterized protein</fullName>
    </submittedName>
</protein>
<keyword evidence="2" id="KW-1185">Reference proteome</keyword>
<comment type="caution">
    <text evidence="1">The sequence shown here is derived from an EMBL/GenBank/DDBJ whole genome shotgun (WGS) entry which is preliminary data.</text>
</comment>
<accession>A0ABU7IQT2</accession>
<dbReference type="RefSeq" id="WP_272650134.1">
    <property type="nucleotide sequence ID" value="NZ_JAZDDG010000002.1"/>
</dbReference>
<name>A0ABU7IQT2_9FLAO</name>
<dbReference type="EMBL" id="JAZDDG010000002">
    <property type="protein sequence ID" value="MEE1975306.1"/>
    <property type="molecule type" value="Genomic_DNA"/>
</dbReference>
<reference evidence="1 2" key="1">
    <citation type="submission" date="2024-01" db="EMBL/GenBank/DDBJ databases">
        <title>Maribacter spp. originated from different algae showed divergent polysaccharides utilization ability.</title>
        <authorList>
            <person name="Wang H."/>
            <person name="Wu Y."/>
        </authorList>
    </citation>
    <scope>NUCLEOTIDE SEQUENCE [LARGE SCALE GENOMIC DNA]</scope>
    <source>
        <strain evidence="1 2">PR1</strain>
    </source>
</reference>
<evidence type="ECO:0000313" key="1">
    <source>
        <dbReference type="EMBL" id="MEE1975306.1"/>
    </source>
</evidence>
<proteinExistence type="predicted"/>